<dbReference type="EMBL" id="MU005783">
    <property type="protein sequence ID" value="KAF2704124.1"/>
    <property type="molecule type" value="Genomic_DNA"/>
</dbReference>
<evidence type="ECO:0000313" key="3">
    <source>
        <dbReference type="Proteomes" id="UP000799428"/>
    </source>
</evidence>
<dbReference type="Proteomes" id="UP000799428">
    <property type="component" value="Unassembled WGS sequence"/>
</dbReference>
<reference evidence="2" key="1">
    <citation type="journal article" date="2020" name="Stud. Mycol.">
        <title>101 Dothideomycetes genomes: a test case for predicting lifestyles and emergence of pathogens.</title>
        <authorList>
            <person name="Haridas S."/>
            <person name="Albert R."/>
            <person name="Binder M."/>
            <person name="Bloem J."/>
            <person name="Labutti K."/>
            <person name="Salamov A."/>
            <person name="Andreopoulos B."/>
            <person name="Baker S."/>
            <person name="Barry K."/>
            <person name="Bills G."/>
            <person name="Bluhm B."/>
            <person name="Cannon C."/>
            <person name="Castanera R."/>
            <person name="Culley D."/>
            <person name="Daum C."/>
            <person name="Ezra D."/>
            <person name="Gonzalez J."/>
            <person name="Henrissat B."/>
            <person name="Kuo A."/>
            <person name="Liang C."/>
            <person name="Lipzen A."/>
            <person name="Lutzoni F."/>
            <person name="Magnuson J."/>
            <person name="Mondo S."/>
            <person name="Nolan M."/>
            <person name="Ohm R."/>
            <person name="Pangilinan J."/>
            <person name="Park H.-J."/>
            <person name="Ramirez L."/>
            <person name="Alfaro M."/>
            <person name="Sun H."/>
            <person name="Tritt A."/>
            <person name="Yoshinaga Y."/>
            <person name="Zwiers L.-H."/>
            <person name="Turgeon B."/>
            <person name="Goodwin S."/>
            <person name="Spatafora J."/>
            <person name="Crous P."/>
            <person name="Grigoriev I."/>
        </authorList>
    </citation>
    <scope>NUCLEOTIDE SEQUENCE</scope>
    <source>
        <strain evidence="2">CBS 279.74</strain>
    </source>
</reference>
<sequence length="303" mass="33910">MNPHRPPPTHRLPFFRRRGAPRVEPEPGPDSEQTPTDDTMGAAASKAPWTPSYADVRVARAILKTLKLPTELTLDILDRARYWPTREFGGYAASAQAGARIIGLVNVMSPGIGRELGANKDEVPKIKEIEFNIKSRDQGWTSQGTEGTYNTSSWLEVFILRPRALDEGTHDLAPDLVGRNRLYPNIKDFQDTAYKYGWHLISRPPSPEQDPQSEEEFAWHLQANKVASRDTRPYNIVWAEDGHTGNEGSGNGEGFVKILQEGDQVVVLGRAKVCREVIYCSSDFDASFYPSKIGIWNGTDRFV</sequence>
<dbReference type="AlphaFoldDB" id="A0A6G1JU40"/>
<feature type="compositionally biased region" description="Pro residues" evidence="1">
    <location>
        <begin position="1"/>
        <end position="10"/>
    </location>
</feature>
<dbReference type="OrthoDB" id="66095at2759"/>
<evidence type="ECO:0000256" key="1">
    <source>
        <dbReference type="SAM" id="MobiDB-lite"/>
    </source>
</evidence>
<accession>A0A6G1JU40</accession>
<evidence type="ECO:0000313" key="2">
    <source>
        <dbReference type="EMBL" id="KAF2704124.1"/>
    </source>
</evidence>
<name>A0A6G1JU40_9PLEO</name>
<gene>
    <name evidence="2" type="ORF">K504DRAFT_462716</name>
</gene>
<protein>
    <submittedName>
        <fullName evidence="2">Uncharacterized protein</fullName>
    </submittedName>
</protein>
<proteinExistence type="predicted"/>
<feature type="region of interest" description="Disordered" evidence="1">
    <location>
        <begin position="1"/>
        <end position="47"/>
    </location>
</feature>
<keyword evidence="3" id="KW-1185">Reference proteome</keyword>
<organism evidence="2 3">
    <name type="scientific">Pleomassaria siparia CBS 279.74</name>
    <dbReference type="NCBI Taxonomy" id="1314801"/>
    <lineage>
        <taxon>Eukaryota</taxon>
        <taxon>Fungi</taxon>
        <taxon>Dikarya</taxon>
        <taxon>Ascomycota</taxon>
        <taxon>Pezizomycotina</taxon>
        <taxon>Dothideomycetes</taxon>
        <taxon>Pleosporomycetidae</taxon>
        <taxon>Pleosporales</taxon>
        <taxon>Pleomassariaceae</taxon>
        <taxon>Pleomassaria</taxon>
    </lineage>
</organism>